<comment type="caution">
    <text evidence="2">The sequence shown here is derived from an EMBL/GenBank/DDBJ whole genome shotgun (WGS) entry which is preliminary data.</text>
</comment>
<dbReference type="EMBL" id="JAGEUA010000003">
    <property type="protein sequence ID" value="KAL0993666.1"/>
    <property type="molecule type" value="Genomic_DNA"/>
</dbReference>
<dbReference type="Proteomes" id="UP001557470">
    <property type="component" value="Unassembled WGS sequence"/>
</dbReference>
<dbReference type="PANTHER" id="PTHR16477">
    <property type="entry name" value="COILED-COIL DOMAIN-CONTAINING PROTEIN 106"/>
    <property type="match status" value="1"/>
</dbReference>
<gene>
    <name evidence="2" type="ORF">UPYG_G00111310</name>
</gene>
<reference evidence="2 3" key="1">
    <citation type="submission" date="2024-06" db="EMBL/GenBank/DDBJ databases">
        <authorList>
            <person name="Pan Q."/>
            <person name="Wen M."/>
            <person name="Jouanno E."/>
            <person name="Zahm M."/>
            <person name="Klopp C."/>
            <person name="Cabau C."/>
            <person name="Louis A."/>
            <person name="Berthelot C."/>
            <person name="Parey E."/>
            <person name="Roest Crollius H."/>
            <person name="Montfort J."/>
            <person name="Robinson-Rechavi M."/>
            <person name="Bouchez O."/>
            <person name="Lampietro C."/>
            <person name="Lopez Roques C."/>
            <person name="Donnadieu C."/>
            <person name="Postlethwait J."/>
            <person name="Bobe J."/>
            <person name="Verreycken H."/>
            <person name="Guiguen Y."/>
        </authorList>
    </citation>
    <scope>NUCLEOTIDE SEQUENCE [LARGE SCALE GENOMIC DNA]</scope>
    <source>
        <strain evidence="2">Up_M1</strain>
        <tissue evidence="2">Testis</tissue>
    </source>
</reference>
<feature type="compositionally biased region" description="Basic and acidic residues" evidence="1">
    <location>
        <begin position="71"/>
        <end position="87"/>
    </location>
</feature>
<organism evidence="2 3">
    <name type="scientific">Umbra pygmaea</name>
    <name type="common">Eastern mudminnow</name>
    <dbReference type="NCBI Taxonomy" id="75934"/>
    <lineage>
        <taxon>Eukaryota</taxon>
        <taxon>Metazoa</taxon>
        <taxon>Chordata</taxon>
        <taxon>Craniata</taxon>
        <taxon>Vertebrata</taxon>
        <taxon>Euteleostomi</taxon>
        <taxon>Actinopterygii</taxon>
        <taxon>Neopterygii</taxon>
        <taxon>Teleostei</taxon>
        <taxon>Protacanthopterygii</taxon>
        <taxon>Esociformes</taxon>
        <taxon>Umbridae</taxon>
        <taxon>Umbra</taxon>
    </lineage>
</organism>
<feature type="compositionally biased region" description="Low complexity" evidence="1">
    <location>
        <begin position="44"/>
        <end position="61"/>
    </location>
</feature>
<keyword evidence="3" id="KW-1185">Reference proteome</keyword>
<evidence type="ECO:0000256" key="1">
    <source>
        <dbReference type="SAM" id="MobiDB-lite"/>
    </source>
</evidence>
<feature type="compositionally biased region" description="Basic and acidic residues" evidence="1">
    <location>
        <begin position="10"/>
        <end position="43"/>
    </location>
</feature>
<evidence type="ECO:0000313" key="2">
    <source>
        <dbReference type="EMBL" id="KAL0993666.1"/>
    </source>
</evidence>
<dbReference type="Pfam" id="PF15794">
    <property type="entry name" value="CCDC106"/>
    <property type="match status" value="1"/>
</dbReference>
<accession>A0ABD0XQH3</accession>
<sequence>MATRPKRKASKPERFRNAKQDEVVVDKVPESETEHSEPKHSEPESLPAASESSSSIDDSISTVRTLKRKVKDLTQEVDNLKDERDFLRSTLQAITRKGNQNKKSRKTSSTSSSGDTSTSSDTSRDEEKKKGKKNMKARNSKMSNCHPLSIGRARTPEEVLRRYQKVLKAFKKLGSMSKAFQFVGTDRNTMALSSTLAEILIVEPKHIKSIQEFDPKKEKLLDYCKRCFLSLTPELKKNIEEKKANGRLLPLTPKFR</sequence>
<feature type="compositionally biased region" description="Low complexity" evidence="1">
    <location>
        <begin position="107"/>
        <end position="121"/>
    </location>
</feature>
<dbReference type="AlphaFoldDB" id="A0ABD0XQH3"/>
<name>A0ABD0XQH3_UMBPY</name>
<evidence type="ECO:0008006" key="4">
    <source>
        <dbReference type="Google" id="ProtNLM"/>
    </source>
</evidence>
<dbReference type="PANTHER" id="PTHR16477:SF5">
    <property type="entry name" value="COILED-COIL DOMAIN-CONTAINING PROTEIN 106-RELATED"/>
    <property type="match status" value="1"/>
</dbReference>
<dbReference type="InterPro" id="IPR031591">
    <property type="entry name" value="CCDC106"/>
</dbReference>
<protein>
    <recommendedName>
        <fullName evidence="4">Coiled-coil domain-containing protein 106</fullName>
    </recommendedName>
</protein>
<feature type="compositionally biased region" description="Basic residues" evidence="1">
    <location>
        <begin position="130"/>
        <end position="139"/>
    </location>
</feature>
<feature type="region of interest" description="Disordered" evidence="1">
    <location>
        <begin position="1"/>
        <end position="149"/>
    </location>
</feature>
<proteinExistence type="predicted"/>
<evidence type="ECO:0000313" key="3">
    <source>
        <dbReference type="Proteomes" id="UP001557470"/>
    </source>
</evidence>